<dbReference type="EMBL" id="PFNL01000148">
    <property type="protein sequence ID" value="PIZ45110.1"/>
    <property type="molecule type" value="Genomic_DNA"/>
</dbReference>
<protein>
    <submittedName>
        <fullName evidence="1">Uncharacterized protein</fullName>
    </submittedName>
</protein>
<sequence>MFAFSLMMIGPFLGSQFVLDESAQFGNVAGLRTVTSADVQILPNLQNFDLYVSFDPQGLEKGVFDDTVSLSIFQRQKASYSGLYSIYNTSSDKSLEVNLELSDVMDIKQGSFAMVALALRTGNAVSLSADAQQGDTVITIDPVHMIVKDSDVLIGQDKVRVVAVSTEGRLVVTPLSKDYAKGTEVVYSPIMVSDTKIVIPTTSSVMIAPGESVFVDAFVWGVDSLVKQDQFVTVPLSITVKEVTP</sequence>
<accession>A0A2M7TGF2</accession>
<organism evidence="1 2">
    <name type="scientific">candidate division WWE3 bacterium CG_4_10_14_0_2_um_filter_41_14</name>
    <dbReference type="NCBI Taxonomy" id="1975072"/>
    <lineage>
        <taxon>Bacteria</taxon>
        <taxon>Katanobacteria</taxon>
    </lineage>
</organism>
<dbReference type="Proteomes" id="UP000228920">
    <property type="component" value="Unassembled WGS sequence"/>
</dbReference>
<gene>
    <name evidence="1" type="ORF">COY32_05580</name>
</gene>
<name>A0A2M7TGF2_UNCKA</name>
<evidence type="ECO:0000313" key="2">
    <source>
        <dbReference type="Proteomes" id="UP000228920"/>
    </source>
</evidence>
<evidence type="ECO:0000313" key="1">
    <source>
        <dbReference type="EMBL" id="PIZ45110.1"/>
    </source>
</evidence>
<reference evidence="2" key="1">
    <citation type="submission" date="2017-09" db="EMBL/GenBank/DDBJ databases">
        <title>Depth-based differentiation of microbial function through sediment-hosted aquifers and enrichment of novel symbionts in the deep terrestrial subsurface.</title>
        <authorList>
            <person name="Probst A.J."/>
            <person name="Ladd B."/>
            <person name="Jarett J.K."/>
            <person name="Geller-Mcgrath D.E."/>
            <person name="Sieber C.M.K."/>
            <person name="Emerson J.B."/>
            <person name="Anantharaman K."/>
            <person name="Thomas B.C."/>
            <person name="Malmstrom R."/>
            <person name="Stieglmeier M."/>
            <person name="Klingl A."/>
            <person name="Woyke T."/>
            <person name="Ryan C.M."/>
            <person name="Banfield J.F."/>
        </authorList>
    </citation>
    <scope>NUCLEOTIDE SEQUENCE [LARGE SCALE GENOMIC DNA]</scope>
</reference>
<dbReference type="AlphaFoldDB" id="A0A2M7TGF2"/>
<comment type="caution">
    <text evidence="1">The sequence shown here is derived from an EMBL/GenBank/DDBJ whole genome shotgun (WGS) entry which is preliminary data.</text>
</comment>
<proteinExistence type="predicted"/>